<comment type="similarity">
    <text evidence="1">Belongs to the peptidase S10 family.</text>
</comment>
<evidence type="ECO:0000256" key="2">
    <source>
        <dbReference type="SAM" id="SignalP"/>
    </source>
</evidence>
<evidence type="ECO:0000313" key="3">
    <source>
        <dbReference type="EnsemblPlants" id="LPERR11G09730.1"/>
    </source>
</evidence>
<dbReference type="GO" id="GO:0016747">
    <property type="term" value="F:acyltransferase activity, transferring groups other than amino-acyl groups"/>
    <property type="evidence" value="ECO:0007669"/>
    <property type="project" value="TreeGrafter"/>
</dbReference>
<keyword evidence="2" id="KW-0732">Signal</keyword>
<dbReference type="Proteomes" id="UP000032180">
    <property type="component" value="Chromosome 11"/>
</dbReference>
<dbReference type="eggNOG" id="KOG1282">
    <property type="taxonomic scope" value="Eukaryota"/>
</dbReference>
<dbReference type="AlphaFoldDB" id="A0A0D9XRN8"/>
<evidence type="ECO:0000256" key="1">
    <source>
        <dbReference type="ARBA" id="ARBA00009431"/>
    </source>
</evidence>
<dbReference type="PANTHER" id="PTHR11802:SF46">
    <property type="entry name" value="CARBOXYPEPTIDASE"/>
    <property type="match status" value="1"/>
</dbReference>
<dbReference type="SUPFAM" id="SSF53474">
    <property type="entry name" value="alpha/beta-Hydrolases"/>
    <property type="match status" value="1"/>
</dbReference>
<dbReference type="InterPro" id="IPR029058">
    <property type="entry name" value="AB_hydrolase_fold"/>
</dbReference>
<dbReference type="GO" id="GO:0004185">
    <property type="term" value="F:serine-type carboxypeptidase activity"/>
    <property type="evidence" value="ECO:0007669"/>
    <property type="project" value="InterPro"/>
</dbReference>
<dbReference type="GO" id="GO:0019748">
    <property type="term" value="P:secondary metabolic process"/>
    <property type="evidence" value="ECO:0007669"/>
    <property type="project" value="TreeGrafter"/>
</dbReference>
<dbReference type="Gramene" id="LPERR11G09730.1">
    <property type="protein sequence ID" value="LPERR11G09730.1"/>
    <property type="gene ID" value="LPERR11G09730"/>
</dbReference>
<dbReference type="InterPro" id="IPR001563">
    <property type="entry name" value="Peptidase_S10"/>
</dbReference>
<feature type="signal peptide" evidence="2">
    <location>
        <begin position="1"/>
        <end position="23"/>
    </location>
</feature>
<dbReference type="PANTHER" id="PTHR11802">
    <property type="entry name" value="SERINE PROTEASE FAMILY S10 SERINE CARBOXYPEPTIDASE"/>
    <property type="match status" value="1"/>
</dbReference>
<keyword evidence="4" id="KW-1185">Reference proteome</keyword>
<reference evidence="4" key="2">
    <citation type="submission" date="2013-12" db="EMBL/GenBank/DDBJ databases">
        <authorList>
            <person name="Yu Y."/>
            <person name="Lee S."/>
            <person name="de Baynast K."/>
            <person name="Wissotski M."/>
            <person name="Liu L."/>
            <person name="Talag J."/>
            <person name="Goicoechea J."/>
            <person name="Angelova A."/>
            <person name="Jetty R."/>
            <person name="Kudrna D."/>
            <person name="Golser W."/>
            <person name="Rivera L."/>
            <person name="Zhang J."/>
            <person name="Wing R."/>
        </authorList>
    </citation>
    <scope>NUCLEOTIDE SEQUENCE</scope>
</reference>
<sequence>MRLAVVTALLSFFFFLLFAAVAGGSLTRTNVARLPGFDGVLPSRLETGYVTVDEENGAELFYYFIESEADPSTDPVLLWLTGGDRCSVLSGLLLEIGAQHAHACTDRFGHYGDLPRLRYHPYTWTKGYDVGDLSASMQLIKLLREVCALFSDIEDGAKPMFNLKIIMEHCKGEDYDNPKNEICRQGLARFESG</sequence>
<organism evidence="3 4">
    <name type="scientific">Leersia perrieri</name>
    <dbReference type="NCBI Taxonomy" id="77586"/>
    <lineage>
        <taxon>Eukaryota</taxon>
        <taxon>Viridiplantae</taxon>
        <taxon>Streptophyta</taxon>
        <taxon>Embryophyta</taxon>
        <taxon>Tracheophyta</taxon>
        <taxon>Spermatophyta</taxon>
        <taxon>Magnoliopsida</taxon>
        <taxon>Liliopsida</taxon>
        <taxon>Poales</taxon>
        <taxon>Poaceae</taxon>
        <taxon>BOP clade</taxon>
        <taxon>Oryzoideae</taxon>
        <taxon>Oryzeae</taxon>
        <taxon>Oryzinae</taxon>
        <taxon>Leersia</taxon>
    </lineage>
</organism>
<name>A0A0D9XRN8_9ORYZ</name>
<proteinExistence type="inferred from homology"/>
<protein>
    <submittedName>
        <fullName evidence="3">Uncharacterized protein</fullName>
    </submittedName>
</protein>
<dbReference type="Gene3D" id="3.40.50.1820">
    <property type="entry name" value="alpha/beta hydrolase"/>
    <property type="match status" value="1"/>
</dbReference>
<reference evidence="3 4" key="1">
    <citation type="submission" date="2012-08" db="EMBL/GenBank/DDBJ databases">
        <title>Oryza genome evolution.</title>
        <authorList>
            <person name="Wing R.A."/>
        </authorList>
    </citation>
    <scope>NUCLEOTIDE SEQUENCE</scope>
</reference>
<dbReference type="EnsemblPlants" id="LPERR11G09730.1">
    <property type="protein sequence ID" value="LPERR11G09730.1"/>
    <property type="gene ID" value="LPERR11G09730"/>
</dbReference>
<dbReference type="Pfam" id="PF00450">
    <property type="entry name" value="Peptidase_S10"/>
    <property type="match status" value="1"/>
</dbReference>
<dbReference type="GO" id="GO:0006508">
    <property type="term" value="P:proteolysis"/>
    <property type="evidence" value="ECO:0007669"/>
    <property type="project" value="InterPro"/>
</dbReference>
<feature type="chain" id="PRO_5002350352" evidence="2">
    <location>
        <begin position="24"/>
        <end position="193"/>
    </location>
</feature>
<evidence type="ECO:0000313" key="4">
    <source>
        <dbReference type="Proteomes" id="UP000032180"/>
    </source>
</evidence>
<accession>A0A0D9XRN8</accession>
<dbReference type="HOGENOM" id="CLU_1410686_0_0_1"/>
<reference evidence="3" key="3">
    <citation type="submission" date="2015-04" db="UniProtKB">
        <authorList>
            <consortium name="EnsemblPlants"/>
        </authorList>
    </citation>
    <scope>IDENTIFICATION</scope>
</reference>